<accession>A0A955HY21</accession>
<reference evidence="1" key="1">
    <citation type="submission" date="2020-04" db="EMBL/GenBank/DDBJ databases">
        <authorList>
            <person name="Zhang T."/>
        </authorList>
    </citation>
    <scope>NUCLEOTIDE SEQUENCE</scope>
    <source>
        <strain evidence="1">HKST-UBA16</strain>
    </source>
</reference>
<sequence>MTVYKRTTDVVEGANILHGLPDFLDGISEPQIGYEFTYVGDQMGKHIAHPVSLGNRGMRFVDATKEVRLRDGVYQVIEAGGLPVCMIKGNENVLIPPKNVFFIGIKRITCAGKSYRSDQIYDAHVFGFVRLREES</sequence>
<organism evidence="1 2">
    <name type="scientific">Candidatus Dojkabacteria bacterium</name>
    <dbReference type="NCBI Taxonomy" id="2099670"/>
    <lineage>
        <taxon>Bacteria</taxon>
        <taxon>Candidatus Dojkabacteria</taxon>
    </lineage>
</organism>
<evidence type="ECO:0000313" key="2">
    <source>
        <dbReference type="Proteomes" id="UP000748332"/>
    </source>
</evidence>
<name>A0A955HY21_9BACT</name>
<dbReference type="Proteomes" id="UP000748332">
    <property type="component" value="Unassembled WGS sequence"/>
</dbReference>
<reference evidence="1" key="2">
    <citation type="journal article" date="2021" name="Microbiome">
        <title>Successional dynamics and alternative stable states in a saline activated sludge microbial community over 9 years.</title>
        <authorList>
            <person name="Wang Y."/>
            <person name="Ye J."/>
            <person name="Ju F."/>
            <person name="Liu L."/>
            <person name="Boyd J.A."/>
            <person name="Deng Y."/>
            <person name="Parks D.H."/>
            <person name="Jiang X."/>
            <person name="Yin X."/>
            <person name="Woodcroft B.J."/>
            <person name="Tyson G.W."/>
            <person name="Hugenholtz P."/>
            <person name="Polz M.F."/>
            <person name="Zhang T."/>
        </authorList>
    </citation>
    <scope>NUCLEOTIDE SEQUENCE</scope>
    <source>
        <strain evidence="1">HKST-UBA16</strain>
    </source>
</reference>
<proteinExistence type="predicted"/>
<protein>
    <submittedName>
        <fullName evidence="1">Uncharacterized protein</fullName>
    </submittedName>
</protein>
<dbReference type="AlphaFoldDB" id="A0A955HY21"/>
<evidence type="ECO:0000313" key="1">
    <source>
        <dbReference type="EMBL" id="MCA9375116.1"/>
    </source>
</evidence>
<dbReference type="EMBL" id="JAGQLM010000088">
    <property type="protein sequence ID" value="MCA9375116.1"/>
    <property type="molecule type" value="Genomic_DNA"/>
</dbReference>
<gene>
    <name evidence="1" type="ORF">KC622_02180</name>
</gene>
<comment type="caution">
    <text evidence="1">The sequence shown here is derived from an EMBL/GenBank/DDBJ whole genome shotgun (WGS) entry which is preliminary data.</text>
</comment>